<evidence type="ECO:0000313" key="9">
    <source>
        <dbReference type="EMBL" id="WTY34289.1"/>
    </source>
</evidence>
<dbReference type="PANTHER" id="PTHR23517:SF13">
    <property type="entry name" value="MAJOR FACILITATOR SUPERFAMILY MFS_1"/>
    <property type="match status" value="1"/>
</dbReference>
<dbReference type="RefSeq" id="WP_405146565.1">
    <property type="nucleotide sequence ID" value="NZ_CP109527.1"/>
</dbReference>
<dbReference type="InterPro" id="IPR036259">
    <property type="entry name" value="MFS_trans_sf"/>
</dbReference>
<evidence type="ECO:0000256" key="3">
    <source>
        <dbReference type="ARBA" id="ARBA00022475"/>
    </source>
</evidence>
<keyword evidence="10" id="KW-1185">Reference proteome</keyword>
<evidence type="ECO:0000256" key="6">
    <source>
        <dbReference type="ARBA" id="ARBA00023136"/>
    </source>
</evidence>
<gene>
    <name evidence="9" type="ORF">OG308_23590</name>
</gene>
<dbReference type="Pfam" id="PF07690">
    <property type="entry name" value="MFS_1"/>
    <property type="match status" value="1"/>
</dbReference>
<evidence type="ECO:0000256" key="1">
    <source>
        <dbReference type="ARBA" id="ARBA00004651"/>
    </source>
</evidence>
<feature type="transmembrane region" description="Helical" evidence="7">
    <location>
        <begin position="37"/>
        <end position="56"/>
    </location>
</feature>
<feature type="domain" description="Major facilitator superfamily (MFS) profile" evidence="8">
    <location>
        <begin position="1"/>
        <end position="381"/>
    </location>
</feature>
<dbReference type="PROSITE" id="PS50850">
    <property type="entry name" value="MFS"/>
    <property type="match status" value="1"/>
</dbReference>
<dbReference type="Proteomes" id="UP001621418">
    <property type="component" value="Chromosome"/>
</dbReference>
<accession>A0ABZ1N380</accession>
<feature type="transmembrane region" description="Helical" evidence="7">
    <location>
        <begin position="327"/>
        <end position="348"/>
    </location>
</feature>
<protein>
    <submittedName>
        <fullName evidence="9">MFS transporter</fullName>
    </submittedName>
</protein>
<feature type="transmembrane region" description="Helical" evidence="7">
    <location>
        <begin position="266"/>
        <end position="284"/>
    </location>
</feature>
<reference evidence="9 10" key="1">
    <citation type="submission" date="2022-10" db="EMBL/GenBank/DDBJ databases">
        <title>The complete genomes of actinobacterial strains from the NBC collection.</title>
        <authorList>
            <person name="Joergensen T.S."/>
            <person name="Alvarez Arevalo M."/>
            <person name="Sterndorff E.B."/>
            <person name="Faurdal D."/>
            <person name="Vuksanovic O."/>
            <person name="Mourched A.-S."/>
            <person name="Charusanti P."/>
            <person name="Shaw S."/>
            <person name="Blin K."/>
            <person name="Weber T."/>
        </authorList>
    </citation>
    <scope>NUCLEOTIDE SEQUENCE [LARGE SCALE GENOMIC DNA]</scope>
    <source>
        <strain evidence="9 10">NBC_01413</strain>
    </source>
</reference>
<keyword evidence="6 7" id="KW-0472">Membrane</keyword>
<feature type="transmembrane region" description="Helical" evidence="7">
    <location>
        <begin position="159"/>
        <end position="177"/>
    </location>
</feature>
<evidence type="ECO:0000259" key="8">
    <source>
        <dbReference type="PROSITE" id="PS50850"/>
    </source>
</evidence>
<name>A0ABZ1N380_9NOCA</name>
<feature type="transmembrane region" description="Helical" evidence="7">
    <location>
        <begin position="198"/>
        <end position="231"/>
    </location>
</feature>
<dbReference type="InterPro" id="IPR050171">
    <property type="entry name" value="MFS_Transporters"/>
</dbReference>
<sequence>MAFGLAAAVIGFCLAASAVPSPLYKLYATIWHLDTSTVTLIYATYCFGVLAALLVVGRISDAVGRRPVIAAGLAGLLASMVLFGCASDVIWLFLARAVQGLSTGVAISAAGAALMELYRGDDPAKAGLYNVVASSLGVGAGGMVGALLVQYVAHPLVTPFVLLAVLVTLLLLGTVLMPETVVSRDRFRITAPGVPRTILAPFILAGLGIACAWSIIGLFLGLVGAIVPALLHTSSNLPAGSSIMVMGCAGAVAAVLTQKTAPTAQIAWGMAIMSAGILGLAGSVTGDGTAVGFLVSGVVIGFGMGSGMFGCLRTIGAAAPPDRRAQVMAAFYIVAYAAISIPTIGAGYTARHLGAAHTIQIFGAGIVVTSLATMALALTRHRAVVNTTDTTPLVSSS</sequence>
<organism evidence="9 10">
    <name type="scientific">Nocardia salmonicida</name>
    <dbReference type="NCBI Taxonomy" id="53431"/>
    <lineage>
        <taxon>Bacteria</taxon>
        <taxon>Bacillati</taxon>
        <taxon>Actinomycetota</taxon>
        <taxon>Actinomycetes</taxon>
        <taxon>Mycobacteriales</taxon>
        <taxon>Nocardiaceae</taxon>
        <taxon>Nocardia</taxon>
    </lineage>
</organism>
<dbReference type="InterPro" id="IPR020846">
    <property type="entry name" value="MFS_dom"/>
</dbReference>
<evidence type="ECO:0000256" key="5">
    <source>
        <dbReference type="ARBA" id="ARBA00022989"/>
    </source>
</evidence>
<dbReference type="InterPro" id="IPR005829">
    <property type="entry name" value="Sugar_transporter_CS"/>
</dbReference>
<keyword evidence="2" id="KW-0813">Transport</keyword>
<feature type="transmembrane region" description="Helical" evidence="7">
    <location>
        <begin position="130"/>
        <end position="153"/>
    </location>
</feature>
<dbReference type="InterPro" id="IPR011701">
    <property type="entry name" value="MFS"/>
</dbReference>
<feature type="transmembrane region" description="Helical" evidence="7">
    <location>
        <begin position="354"/>
        <end position="378"/>
    </location>
</feature>
<feature type="transmembrane region" description="Helical" evidence="7">
    <location>
        <begin position="68"/>
        <end position="94"/>
    </location>
</feature>
<feature type="transmembrane region" description="Helical" evidence="7">
    <location>
        <begin position="237"/>
        <end position="257"/>
    </location>
</feature>
<dbReference type="PANTHER" id="PTHR23517">
    <property type="entry name" value="RESISTANCE PROTEIN MDTM, PUTATIVE-RELATED-RELATED"/>
    <property type="match status" value="1"/>
</dbReference>
<dbReference type="PROSITE" id="PS00216">
    <property type="entry name" value="SUGAR_TRANSPORT_1"/>
    <property type="match status" value="1"/>
</dbReference>
<keyword evidence="4 7" id="KW-0812">Transmembrane</keyword>
<evidence type="ECO:0000256" key="7">
    <source>
        <dbReference type="SAM" id="Phobius"/>
    </source>
</evidence>
<dbReference type="EMBL" id="CP109527">
    <property type="protein sequence ID" value="WTY34289.1"/>
    <property type="molecule type" value="Genomic_DNA"/>
</dbReference>
<evidence type="ECO:0000256" key="2">
    <source>
        <dbReference type="ARBA" id="ARBA00022448"/>
    </source>
</evidence>
<dbReference type="Gene3D" id="1.20.1250.20">
    <property type="entry name" value="MFS general substrate transporter like domains"/>
    <property type="match status" value="1"/>
</dbReference>
<proteinExistence type="predicted"/>
<comment type="subcellular location">
    <subcellularLocation>
        <location evidence="1">Cell membrane</location>
        <topology evidence="1">Multi-pass membrane protein</topology>
    </subcellularLocation>
</comment>
<keyword evidence="5 7" id="KW-1133">Transmembrane helix</keyword>
<evidence type="ECO:0000256" key="4">
    <source>
        <dbReference type="ARBA" id="ARBA00022692"/>
    </source>
</evidence>
<dbReference type="SUPFAM" id="SSF103473">
    <property type="entry name" value="MFS general substrate transporter"/>
    <property type="match status" value="1"/>
</dbReference>
<feature type="transmembrane region" description="Helical" evidence="7">
    <location>
        <begin position="290"/>
        <end position="315"/>
    </location>
</feature>
<keyword evidence="3" id="KW-1003">Cell membrane</keyword>
<evidence type="ECO:0000313" key="10">
    <source>
        <dbReference type="Proteomes" id="UP001621418"/>
    </source>
</evidence>
<feature type="transmembrane region" description="Helical" evidence="7">
    <location>
        <begin position="100"/>
        <end position="118"/>
    </location>
</feature>